<dbReference type="Gene3D" id="3.40.630.30">
    <property type="match status" value="1"/>
</dbReference>
<dbReference type="PANTHER" id="PTHR43441">
    <property type="entry name" value="RIBOSOMAL-PROTEIN-SERINE ACETYLTRANSFERASE"/>
    <property type="match status" value="1"/>
</dbReference>
<dbReference type="SUPFAM" id="SSF55729">
    <property type="entry name" value="Acyl-CoA N-acyltransferases (Nat)"/>
    <property type="match status" value="1"/>
</dbReference>
<dbReference type="EC" id="2.3.1.-" evidence="2"/>
<evidence type="ECO:0000313" key="2">
    <source>
        <dbReference type="EMBL" id="CAP43296.1"/>
    </source>
</evidence>
<reference evidence="2 3" key="1">
    <citation type="journal article" date="2008" name="BMC Genomics">
        <title>The missing link: Bordetella petrii is endowed with both the metabolic versatility of environmental bacteria and virulence traits of pathogenic Bordetellae.</title>
        <authorList>
            <person name="Gross R."/>
            <person name="Guzman C.A."/>
            <person name="Sebaihia M."/>
            <person name="Martins Dos Santos V.A."/>
            <person name="Pieper D.H."/>
            <person name="Koebnik R."/>
            <person name="Lechner M."/>
            <person name="Bartels D."/>
            <person name="Buhrmester J."/>
            <person name="Choudhuri J.V."/>
            <person name="Ebensen T."/>
            <person name="Gaigalat L."/>
            <person name="Herrmann S."/>
            <person name="Khachane A.N."/>
            <person name="Larisch C."/>
            <person name="Link S."/>
            <person name="Linke B."/>
            <person name="Meyer F."/>
            <person name="Mormann S."/>
            <person name="Nakunst D."/>
            <person name="Rueckert C."/>
            <person name="Schneiker-Bekel S."/>
            <person name="Schulze K."/>
            <person name="Vorhoelter F.J."/>
            <person name="Yevsa T."/>
            <person name="Engle J.T."/>
            <person name="Goldman W.E."/>
            <person name="Puehler A."/>
            <person name="Goebel U.B."/>
            <person name="Goesmann A."/>
            <person name="Bloecker H."/>
            <person name="Kaiser O."/>
            <person name="Martinez-Arias R."/>
        </authorList>
    </citation>
    <scope>NUCLEOTIDE SEQUENCE [LARGE SCALE GENOMIC DNA]</scope>
    <source>
        <strain evidence="3">ATCC BAA-461 / DSM 12804 / CCUG 43448 / CIP 107267 / Se-1111R</strain>
    </source>
</reference>
<dbReference type="PANTHER" id="PTHR43441:SF2">
    <property type="entry name" value="FAMILY ACETYLTRANSFERASE, PUTATIVE (AFU_ORTHOLOGUE AFUA_7G00850)-RELATED"/>
    <property type="match status" value="1"/>
</dbReference>
<dbReference type="STRING" id="94624.Bpet2954"/>
<dbReference type="InterPro" id="IPR016181">
    <property type="entry name" value="Acyl_CoA_acyltransferase"/>
</dbReference>
<accession>A9ISF7</accession>
<organism evidence="2 3">
    <name type="scientific">Bordetella petrii (strain ATCC BAA-461 / DSM 12804 / CCUG 43448 / CIP 107267 / Se-1111R)</name>
    <dbReference type="NCBI Taxonomy" id="340100"/>
    <lineage>
        <taxon>Bacteria</taxon>
        <taxon>Pseudomonadati</taxon>
        <taxon>Pseudomonadota</taxon>
        <taxon>Betaproteobacteria</taxon>
        <taxon>Burkholderiales</taxon>
        <taxon>Alcaligenaceae</taxon>
        <taxon>Bordetella</taxon>
    </lineage>
</organism>
<dbReference type="GO" id="GO:0005737">
    <property type="term" value="C:cytoplasm"/>
    <property type="evidence" value="ECO:0007669"/>
    <property type="project" value="TreeGrafter"/>
</dbReference>
<dbReference type="Proteomes" id="UP000001225">
    <property type="component" value="Chromosome"/>
</dbReference>
<dbReference type="PROSITE" id="PS51186">
    <property type="entry name" value="GNAT"/>
    <property type="match status" value="1"/>
</dbReference>
<feature type="domain" description="N-acetyltransferase" evidence="1">
    <location>
        <begin position="44"/>
        <end position="197"/>
    </location>
</feature>
<dbReference type="KEGG" id="bpt:Bpet2954"/>
<dbReference type="eggNOG" id="COG1670">
    <property type="taxonomic scope" value="Bacteria"/>
</dbReference>
<dbReference type="EMBL" id="AM902716">
    <property type="protein sequence ID" value="CAP43296.1"/>
    <property type="molecule type" value="Genomic_DNA"/>
</dbReference>
<dbReference type="AlphaFoldDB" id="A9ISF7"/>
<name>A9ISF7_BORPD</name>
<keyword evidence="2" id="KW-0808">Transferase</keyword>
<dbReference type="GO" id="GO:0008999">
    <property type="term" value="F:protein-N-terminal-alanine acetyltransferase activity"/>
    <property type="evidence" value="ECO:0007669"/>
    <property type="project" value="TreeGrafter"/>
</dbReference>
<keyword evidence="2" id="KW-0012">Acyltransferase</keyword>
<keyword evidence="3" id="KW-1185">Reference proteome</keyword>
<dbReference type="GO" id="GO:1990189">
    <property type="term" value="F:protein N-terminal-serine acetyltransferase activity"/>
    <property type="evidence" value="ECO:0007669"/>
    <property type="project" value="TreeGrafter"/>
</dbReference>
<dbReference type="InterPro" id="IPR051908">
    <property type="entry name" value="Ribosomal_N-acetyltransferase"/>
</dbReference>
<gene>
    <name evidence="2" type="ordered locus">Bpet2954</name>
</gene>
<dbReference type="Pfam" id="PF13302">
    <property type="entry name" value="Acetyltransf_3"/>
    <property type="match status" value="1"/>
</dbReference>
<sequence length="228" mass="25067">MSAAPASCPGGGVLIATPAARFPERLCFEGDAALLEPLGDAHVDALWQAAQGAEASWHYLRYGPFASRDALRAQVRELAGRAHQPFWAVCPRPGMAALGWVSLCDIYPEDAAIEIGSIWFSPALQRSRAATEAVFLLLRYAFDELGYQRMVWRCMADNQPSAGAARRYGFKPEGVWRSAVNVKGRRGDVAWHSLLADEWPARRAAMQAWLAPGNFDAQGRPRSRLARD</sequence>
<protein>
    <submittedName>
        <fullName evidence="2">GNAT-family acetyltransferase</fullName>
        <ecNumber evidence="2">2.3.1.-</ecNumber>
    </submittedName>
</protein>
<evidence type="ECO:0000259" key="1">
    <source>
        <dbReference type="PROSITE" id="PS51186"/>
    </source>
</evidence>
<evidence type="ECO:0000313" key="3">
    <source>
        <dbReference type="Proteomes" id="UP000001225"/>
    </source>
</evidence>
<dbReference type="InterPro" id="IPR000182">
    <property type="entry name" value="GNAT_dom"/>
</dbReference>
<proteinExistence type="predicted"/>